<dbReference type="InterPro" id="IPR002347">
    <property type="entry name" value="SDR_fam"/>
</dbReference>
<sequence>MRRLGSATMGGEWTWPVGVRALLGMAGFGPGPEAVRRVVAGRTVLITGASRGVGERIAIRLGAVGAHVVLLARGDALDGVADAVRALGGRANTLRVDLRDTDAARAAGIRILADHGTPAVVVSNAGHSIRRNLADYTDRFHDVQRVTGVNALGPVALLLPLLRQMAADGAGHLISVASASVDVPSPGYSAYAASKSAFEAWLRAVAPELAADGVATTSVHLPLVHTAMSAPTARYATAPGLSADDAAALVCRAIVDRPRLISPWWARLGGAVSALAPAASDRLLGTVLRGLW</sequence>
<keyword evidence="5" id="KW-1185">Reference proteome</keyword>
<dbReference type="CDD" id="cd05233">
    <property type="entry name" value="SDR_c"/>
    <property type="match status" value="1"/>
</dbReference>
<evidence type="ECO:0000259" key="3">
    <source>
        <dbReference type="SMART" id="SM00822"/>
    </source>
</evidence>
<feature type="domain" description="Ketoreductase" evidence="3">
    <location>
        <begin position="42"/>
        <end position="225"/>
    </location>
</feature>
<dbReference type="PANTHER" id="PTHR44196:SF1">
    <property type="entry name" value="DEHYDROGENASE_REDUCTASE SDR FAMILY MEMBER 7B"/>
    <property type="match status" value="1"/>
</dbReference>
<comment type="caution">
    <text evidence="4">The sequence shown here is derived from an EMBL/GenBank/DDBJ whole genome shotgun (WGS) entry which is preliminary data.</text>
</comment>
<organism evidence="4 5">
    <name type="scientific">Occultella glacieicola</name>
    <dbReference type="NCBI Taxonomy" id="2518684"/>
    <lineage>
        <taxon>Bacteria</taxon>
        <taxon>Bacillati</taxon>
        <taxon>Actinomycetota</taxon>
        <taxon>Actinomycetes</taxon>
        <taxon>Micrococcales</taxon>
        <taxon>Ruaniaceae</taxon>
        <taxon>Occultella</taxon>
    </lineage>
</organism>
<comment type="similarity">
    <text evidence="1">Belongs to the short-chain dehydrogenases/reductases (SDR) family.</text>
</comment>
<dbReference type="InterPro" id="IPR057326">
    <property type="entry name" value="KR_dom"/>
</dbReference>
<evidence type="ECO:0000313" key="5">
    <source>
        <dbReference type="Proteomes" id="UP000504882"/>
    </source>
</evidence>
<evidence type="ECO:0000313" key="4">
    <source>
        <dbReference type="EMBL" id="TDE97207.1"/>
    </source>
</evidence>
<dbReference type="SUPFAM" id="SSF51735">
    <property type="entry name" value="NAD(P)-binding Rossmann-fold domains"/>
    <property type="match status" value="1"/>
</dbReference>
<gene>
    <name evidence="4" type="ORF">EXU48_03055</name>
</gene>
<dbReference type="EMBL" id="SMNA01000002">
    <property type="protein sequence ID" value="TDE97207.1"/>
    <property type="molecule type" value="Genomic_DNA"/>
</dbReference>
<dbReference type="SMART" id="SM00822">
    <property type="entry name" value="PKS_KR"/>
    <property type="match status" value="1"/>
</dbReference>
<dbReference type="Pfam" id="PF00106">
    <property type="entry name" value="adh_short"/>
    <property type="match status" value="1"/>
</dbReference>
<evidence type="ECO:0000256" key="1">
    <source>
        <dbReference type="ARBA" id="ARBA00006484"/>
    </source>
</evidence>
<protein>
    <submittedName>
        <fullName evidence="4">SDR family NAD(P)-dependent oxidoreductase</fullName>
    </submittedName>
</protein>
<dbReference type="PANTHER" id="PTHR44196">
    <property type="entry name" value="DEHYDROGENASE/REDUCTASE SDR FAMILY MEMBER 7B"/>
    <property type="match status" value="1"/>
</dbReference>
<dbReference type="PRINTS" id="PR00081">
    <property type="entry name" value="GDHRDH"/>
</dbReference>
<proteinExistence type="inferred from homology"/>
<name>A0ABY2E6N1_9MICO</name>
<keyword evidence="2" id="KW-0560">Oxidoreductase</keyword>
<dbReference type="Gene3D" id="3.40.50.720">
    <property type="entry name" value="NAD(P)-binding Rossmann-like Domain"/>
    <property type="match status" value="1"/>
</dbReference>
<reference evidence="4 5" key="1">
    <citation type="submission" date="2019-03" db="EMBL/GenBank/DDBJ databases">
        <title>Genomic features of bacteria from cold environments.</title>
        <authorList>
            <person name="Shen L."/>
        </authorList>
    </citation>
    <scope>NUCLEOTIDE SEQUENCE [LARGE SCALE GENOMIC DNA]</scope>
    <source>
        <strain evidence="5">T3246-1</strain>
    </source>
</reference>
<accession>A0ABY2E6N1</accession>
<dbReference type="Proteomes" id="UP000504882">
    <property type="component" value="Unassembled WGS sequence"/>
</dbReference>
<dbReference type="InterPro" id="IPR036291">
    <property type="entry name" value="NAD(P)-bd_dom_sf"/>
</dbReference>
<evidence type="ECO:0000256" key="2">
    <source>
        <dbReference type="ARBA" id="ARBA00023002"/>
    </source>
</evidence>